<dbReference type="InterPro" id="IPR020846">
    <property type="entry name" value="MFS_dom"/>
</dbReference>
<keyword evidence="8" id="KW-0406">Ion transport</keyword>
<evidence type="ECO:0000256" key="7">
    <source>
        <dbReference type="ARBA" id="ARBA00022989"/>
    </source>
</evidence>
<feature type="transmembrane region" description="Helical" evidence="12">
    <location>
        <begin position="230"/>
        <end position="253"/>
    </location>
</feature>
<keyword evidence="5" id="KW-0547">Nucleotide-binding</keyword>
<dbReference type="GO" id="GO:0016020">
    <property type="term" value="C:membrane"/>
    <property type="evidence" value="ECO:0007669"/>
    <property type="project" value="InterPro"/>
</dbReference>
<dbReference type="GO" id="GO:0006811">
    <property type="term" value="P:monoatomic ion transport"/>
    <property type="evidence" value="ECO:0007669"/>
    <property type="project" value="UniProtKB-KW"/>
</dbReference>
<gene>
    <name evidence="14" type="primary">Slc22a5</name>
    <name evidence="14" type="ORF">INDMAC_R06543</name>
</gene>
<dbReference type="AlphaFoldDB" id="A0A7L1GJV2"/>
<evidence type="ECO:0000256" key="12">
    <source>
        <dbReference type="SAM" id="Phobius"/>
    </source>
</evidence>
<evidence type="ECO:0000256" key="2">
    <source>
        <dbReference type="ARBA" id="ARBA00009203"/>
    </source>
</evidence>
<evidence type="ECO:0000256" key="5">
    <source>
        <dbReference type="ARBA" id="ARBA00022741"/>
    </source>
</evidence>
<feature type="non-terminal residue" evidence="14">
    <location>
        <position position="1"/>
    </location>
</feature>
<feature type="transmembrane region" description="Helical" evidence="12">
    <location>
        <begin position="426"/>
        <end position="449"/>
    </location>
</feature>
<dbReference type="FunFam" id="1.20.1250.20:FF:000070">
    <property type="entry name" value="Solute carrier family 22 member 5"/>
    <property type="match status" value="1"/>
</dbReference>
<feature type="transmembrane region" description="Helical" evidence="12">
    <location>
        <begin position="401"/>
        <end position="420"/>
    </location>
</feature>
<dbReference type="OrthoDB" id="3936150at2759"/>
<evidence type="ECO:0000256" key="4">
    <source>
        <dbReference type="ARBA" id="ARBA00022692"/>
    </source>
</evidence>
<feature type="transmembrane region" description="Helical" evidence="12">
    <location>
        <begin position="142"/>
        <end position="160"/>
    </location>
</feature>
<reference evidence="14 15" key="1">
    <citation type="submission" date="2019-09" db="EMBL/GenBank/DDBJ databases">
        <title>Bird 10,000 Genomes (B10K) Project - Family phase.</title>
        <authorList>
            <person name="Zhang G."/>
        </authorList>
    </citation>
    <scope>NUCLEOTIDE SEQUENCE [LARGE SCALE GENOMIC DNA]</scope>
    <source>
        <strain evidence="14">B10K-DU-001-78</strain>
        <tissue evidence="14">Muscle</tissue>
    </source>
</reference>
<dbReference type="InterPro" id="IPR036259">
    <property type="entry name" value="MFS_trans_sf"/>
</dbReference>
<keyword evidence="7 12" id="KW-1133">Transmembrane helix</keyword>
<dbReference type="PROSITE" id="PS00216">
    <property type="entry name" value="SUGAR_TRANSPORT_1"/>
    <property type="match status" value="1"/>
</dbReference>
<feature type="compositionally biased region" description="Basic and acidic residues" evidence="11">
    <location>
        <begin position="538"/>
        <end position="551"/>
    </location>
</feature>
<dbReference type="InterPro" id="IPR005829">
    <property type="entry name" value="Sugar_transporter_CS"/>
</dbReference>
<dbReference type="SUPFAM" id="SSF103473">
    <property type="entry name" value="MFS general substrate transporter"/>
    <property type="match status" value="1"/>
</dbReference>
<evidence type="ECO:0000313" key="14">
    <source>
        <dbReference type="EMBL" id="NXN14154.1"/>
    </source>
</evidence>
<dbReference type="InterPro" id="IPR004749">
    <property type="entry name" value="Orgcat_transp/SVOP"/>
</dbReference>
<comment type="caution">
    <text evidence="14">The sequence shown here is derived from an EMBL/GenBank/DDBJ whole genome shotgun (WGS) entry which is preliminary data.</text>
</comment>
<feature type="transmembrane region" description="Helical" evidence="12">
    <location>
        <begin position="489"/>
        <end position="509"/>
    </location>
</feature>
<dbReference type="Proteomes" id="UP000557230">
    <property type="component" value="Unassembled WGS sequence"/>
</dbReference>
<dbReference type="Pfam" id="PF00083">
    <property type="entry name" value="Sugar_tr"/>
    <property type="match status" value="1"/>
</dbReference>
<keyword evidence="15" id="KW-1185">Reference proteome</keyword>
<accession>A0A7L1GJV2</accession>
<feature type="transmembrane region" description="Helical" evidence="12">
    <location>
        <begin position="172"/>
        <end position="190"/>
    </location>
</feature>
<dbReference type="PROSITE" id="PS50850">
    <property type="entry name" value="MFS"/>
    <property type="match status" value="1"/>
</dbReference>
<evidence type="ECO:0000256" key="6">
    <source>
        <dbReference type="ARBA" id="ARBA00022840"/>
    </source>
</evidence>
<protein>
    <submittedName>
        <fullName evidence="14">S22A5 protein</fullName>
    </submittedName>
</protein>
<name>A0A7L1GJV2_9PICI</name>
<proteinExistence type="inferred from homology"/>
<feature type="transmembrane region" description="Helical" evidence="12">
    <location>
        <begin position="372"/>
        <end position="394"/>
    </location>
</feature>
<evidence type="ECO:0000256" key="8">
    <source>
        <dbReference type="ARBA" id="ARBA00023065"/>
    </source>
</evidence>
<dbReference type="InterPro" id="IPR005828">
    <property type="entry name" value="MFS_sugar_transport-like"/>
</dbReference>
<dbReference type="GO" id="GO:0012505">
    <property type="term" value="C:endomembrane system"/>
    <property type="evidence" value="ECO:0007669"/>
    <property type="project" value="UniProtKB-SubCell"/>
</dbReference>
<keyword evidence="3" id="KW-0813">Transport</keyword>
<evidence type="ECO:0000256" key="9">
    <source>
        <dbReference type="ARBA" id="ARBA00023136"/>
    </source>
</evidence>
<organism evidence="14 15">
    <name type="scientific">Indicator maculatus</name>
    <name type="common">spotted honeyguide</name>
    <dbReference type="NCBI Taxonomy" id="545262"/>
    <lineage>
        <taxon>Eukaryota</taxon>
        <taxon>Metazoa</taxon>
        <taxon>Chordata</taxon>
        <taxon>Craniata</taxon>
        <taxon>Vertebrata</taxon>
        <taxon>Euteleostomi</taxon>
        <taxon>Archelosauria</taxon>
        <taxon>Archosauria</taxon>
        <taxon>Dinosauria</taxon>
        <taxon>Saurischia</taxon>
        <taxon>Theropoda</taxon>
        <taxon>Coelurosauria</taxon>
        <taxon>Aves</taxon>
        <taxon>Neognathae</taxon>
        <taxon>Neoaves</taxon>
        <taxon>Telluraves</taxon>
        <taxon>Coraciimorphae</taxon>
        <taxon>Piciformes</taxon>
        <taxon>Indicatoridae</taxon>
        <taxon>Indicator</taxon>
    </lineage>
</organism>
<comment type="similarity">
    <text evidence="2">Belongs to the major facilitator (TC 2.A.1) superfamily. Organic cation transporter (TC 2.A.1.19) family.</text>
</comment>
<keyword evidence="10" id="KW-0325">Glycoprotein</keyword>
<comment type="subcellular location">
    <subcellularLocation>
        <location evidence="1">Endomembrane system</location>
        <topology evidence="1">Multi-pass membrane protein</topology>
    </subcellularLocation>
</comment>
<evidence type="ECO:0000256" key="1">
    <source>
        <dbReference type="ARBA" id="ARBA00004127"/>
    </source>
</evidence>
<dbReference type="PANTHER" id="PTHR24064">
    <property type="entry name" value="SOLUTE CARRIER FAMILY 22 MEMBER"/>
    <property type="match status" value="1"/>
</dbReference>
<sequence>MRDYDAATAFLGEWGRFQRLVFFLLSASIIPNGFNGLSIVFMAGTPEHHCAVPPEANLSAEWLNASIPLETQGGQAAPSHCRRYRLAALRNFSALGLRPGSDVELSSLEQEPCLDGWEYSRDIYHSTIVTEWNLVCGNDWKGPLSTSLFFVGVLLGSFASGQLSDKFGRKNVLFATLAMQTGFSFIQVFSTSWEMFSVLFMLVGMGQISNYVAAFVLGTEILGKSIRVQFSTLGVCIFYAFGYMLLPLVAYFIRDWRMLLLALTLPGLLFIPLWWVIPESPRWLISQGRFQEAEDILHKAAKMNGITAPDVILDPSELQDMNCQRQQTYTILDLMRTRNILTITIMSVLLWMIISVGYFGLSLDTPNLHGDVYLNCFLSAVIEVPAYVISWLLLQHLPRRYSMAAALFLGGCVLLFIQLVPSHARAVSILLVMLGKFGITSAFAMVYVYTAELYPTVVRNMGVGASSMASRLGSILSPYFVYLGAYDRFLPYILMGSLTVLSGILTLFLPESFGMPLPDTIDQMLLVKGLEYRPPSSSKRESREEEEHPEICKSTAL</sequence>
<evidence type="ECO:0000256" key="3">
    <source>
        <dbReference type="ARBA" id="ARBA00022448"/>
    </source>
</evidence>
<keyword evidence="4 12" id="KW-0812">Transmembrane</keyword>
<feature type="transmembrane region" description="Helical" evidence="12">
    <location>
        <begin position="196"/>
        <end position="218"/>
    </location>
</feature>
<evidence type="ECO:0000256" key="10">
    <source>
        <dbReference type="ARBA" id="ARBA00023180"/>
    </source>
</evidence>
<keyword evidence="6" id="KW-0067">ATP-binding</keyword>
<feature type="transmembrane region" description="Helical" evidence="12">
    <location>
        <begin position="20"/>
        <end position="43"/>
    </location>
</feature>
<dbReference type="GO" id="GO:0005524">
    <property type="term" value="F:ATP binding"/>
    <property type="evidence" value="ECO:0007669"/>
    <property type="project" value="UniProtKB-KW"/>
</dbReference>
<feature type="region of interest" description="Disordered" evidence="11">
    <location>
        <begin position="533"/>
        <end position="557"/>
    </location>
</feature>
<evidence type="ECO:0000256" key="11">
    <source>
        <dbReference type="SAM" id="MobiDB-lite"/>
    </source>
</evidence>
<feature type="transmembrane region" description="Helical" evidence="12">
    <location>
        <begin position="259"/>
        <end position="277"/>
    </location>
</feature>
<dbReference type="GO" id="GO:0015651">
    <property type="term" value="F:quaternary ammonium group transmembrane transporter activity"/>
    <property type="evidence" value="ECO:0007669"/>
    <property type="project" value="UniProtKB-ARBA"/>
</dbReference>
<evidence type="ECO:0000313" key="15">
    <source>
        <dbReference type="Proteomes" id="UP000557230"/>
    </source>
</evidence>
<dbReference type="NCBIfam" id="TIGR00898">
    <property type="entry name" value="2A0119"/>
    <property type="match status" value="1"/>
</dbReference>
<dbReference type="Gene3D" id="1.20.1250.20">
    <property type="entry name" value="MFS general substrate transporter like domains"/>
    <property type="match status" value="1"/>
</dbReference>
<feature type="transmembrane region" description="Helical" evidence="12">
    <location>
        <begin position="340"/>
        <end position="360"/>
    </location>
</feature>
<dbReference type="EMBL" id="VXBD01008990">
    <property type="protein sequence ID" value="NXN14154.1"/>
    <property type="molecule type" value="Genomic_DNA"/>
</dbReference>
<keyword evidence="9 12" id="KW-0472">Membrane</keyword>
<feature type="domain" description="Major facilitator superfamily (MFS) profile" evidence="13">
    <location>
        <begin position="88"/>
        <end position="514"/>
    </location>
</feature>
<evidence type="ECO:0000259" key="13">
    <source>
        <dbReference type="PROSITE" id="PS50850"/>
    </source>
</evidence>
<feature type="non-terminal residue" evidence="14">
    <location>
        <position position="557"/>
    </location>
</feature>